<dbReference type="EMBL" id="KQ085990">
    <property type="protein sequence ID" value="KLO11897.1"/>
    <property type="molecule type" value="Genomic_DNA"/>
</dbReference>
<dbReference type="PROSITE" id="PS50048">
    <property type="entry name" value="ZN2_CY6_FUNGAL_2"/>
    <property type="match status" value="1"/>
</dbReference>
<accession>A0A0H2RJZ7</accession>
<evidence type="ECO:0000313" key="4">
    <source>
        <dbReference type="Proteomes" id="UP000053477"/>
    </source>
</evidence>
<evidence type="ECO:0000313" key="3">
    <source>
        <dbReference type="EMBL" id="KLO11897.1"/>
    </source>
</evidence>
<feature type="domain" description="Zn(2)-C6 fungal-type" evidence="2">
    <location>
        <begin position="84"/>
        <end position="118"/>
    </location>
</feature>
<proteinExistence type="predicted"/>
<organism evidence="3 4">
    <name type="scientific">Schizopora paradoxa</name>
    <dbReference type="NCBI Taxonomy" id="27342"/>
    <lineage>
        <taxon>Eukaryota</taxon>
        <taxon>Fungi</taxon>
        <taxon>Dikarya</taxon>
        <taxon>Basidiomycota</taxon>
        <taxon>Agaricomycotina</taxon>
        <taxon>Agaricomycetes</taxon>
        <taxon>Hymenochaetales</taxon>
        <taxon>Schizoporaceae</taxon>
        <taxon>Schizopora</taxon>
    </lineage>
</organism>
<protein>
    <recommendedName>
        <fullName evidence="2">Zn(2)-C6 fungal-type domain-containing protein</fullName>
    </recommendedName>
</protein>
<dbReference type="AlphaFoldDB" id="A0A0H2RJZ7"/>
<reference evidence="3 4" key="1">
    <citation type="submission" date="2015-04" db="EMBL/GenBank/DDBJ databases">
        <title>Complete genome sequence of Schizopora paradoxa KUC8140, a cosmopolitan wood degrader in East Asia.</title>
        <authorList>
            <consortium name="DOE Joint Genome Institute"/>
            <person name="Min B."/>
            <person name="Park H."/>
            <person name="Jang Y."/>
            <person name="Kim J.-J."/>
            <person name="Kim K.H."/>
            <person name="Pangilinan J."/>
            <person name="Lipzen A."/>
            <person name="Riley R."/>
            <person name="Grigoriev I.V."/>
            <person name="Spatafora J.W."/>
            <person name="Choi I.-G."/>
        </authorList>
    </citation>
    <scope>NUCLEOTIDE SEQUENCE [LARGE SCALE GENOMIC DNA]</scope>
    <source>
        <strain evidence="3 4">KUC8140</strain>
    </source>
</reference>
<feature type="region of interest" description="Disordered" evidence="1">
    <location>
        <begin position="187"/>
        <end position="208"/>
    </location>
</feature>
<name>A0A0H2RJZ7_9AGAM</name>
<keyword evidence="4" id="KW-1185">Reference proteome</keyword>
<dbReference type="Proteomes" id="UP000053477">
    <property type="component" value="Unassembled WGS sequence"/>
</dbReference>
<dbReference type="GO" id="GO:0000981">
    <property type="term" value="F:DNA-binding transcription factor activity, RNA polymerase II-specific"/>
    <property type="evidence" value="ECO:0007669"/>
    <property type="project" value="InterPro"/>
</dbReference>
<evidence type="ECO:0000256" key="1">
    <source>
        <dbReference type="SAM" id="MobiDB-lite"/>
    </source>
</evidence>
<sequence length="318" mass="34589">MNSPPISRGVAVRLVAFIDIVQAIAGDPEVLEWLNRHAGIGVNAGVPLTHWQARQNGGGGARYPGESPAESSTARVNVDRNMNPCARCRRANARCKITSANPRLCERCKKRNLPACEVQLDGLEGAREHPDEASVLRSEYNAEVHTVPGPVQLNVVVEAPTPASPEVRIFDNPQPTMPPFQSFVTMTGESAGSPPLPEAPVGHQETSELPPFLSGPSDFTIAEFATGALNMFLPFASQWQAQPESNNATDEFYNTTLNTSASNQRRPYSDQPIRPPVLAAPQSLWTPPQFAEADPGAYTDFNPLFDFPSDFNNEPDYN</sequence>
<dbReference type="GO" id="GO:0008270">
    <property type="term" value="F:zinc ion binding"/>
    <property type="evidence" value="ECO:0007669"/>
    <property type="project" value="InterPro"/>
</dbReference>
<dbReference type="InParanoid" id="A0A0H2RJZ7"/>
<feature type="region of interest" description="Disordered" evidence="1">
    <location>
        <begin position="53"/>
        <end position="73"/>
    </location>
</feature>
<evidence type="ECO:0000259" key="2">
    <source>
        <dbReference type="PROSITE" id="PS50048"/>
    </source>
</evidence>
<gene>
    <name evidence="3" type="ORF">SCHPADRAFT_998584</name>
</gene>
<dbReference type="InterPro" id="IPR001138">
    <property type="entry name" value="Zn2Cys6_DnaBD"/>
</dbReference>